<proteinExistence type="predicted"/>
<keyword evidence="2" id="KW-1185">Reference proteome</keyword>
<comment type="caution">
    <text evidence="1">The sequence shown here is derived from an EMBL/GenBank/DDBJ whole genome shotgun (WGS) entry which is preliminary data.</text>
</comment>
<name>A0AAU9JGC1_9CILI</name>
<gene>
    <name evidence="1" type="ORF">BSTOLATCC_MIC27784</name>
</gene>
<dbReference type="Proteomes" id="UP001162131">
    <property type="component" value="Unassembled WGS sequence"/>
</dbReference>
<evidence type="ECO:0000313" key="1">
    <source>
        <dbReference type="EMBL" id="CAG9320729.1"/>
    </source>
</evidence>
<accession>A0AAU9JGC1</accession>
<organism evidence="1 2">
    <name type="scientific">Blepharisma stoltei</name>
    <dbReference type="NCBI Taxonomy" id="1481888"/>
    <lineage>
        <taxon>Eukaryota</taxon>
        <taxon>Sar</taxon>
        <taxon>Alveolata</taxon>
        <taxon>Ciliophora</taxon>
        <taxon>Postciliodesmatophora</taxon>
        <taxon>Heterotrichea</taxon>
        <taxon>Heterotrichida</taxon>
        <taxon>Blepharismidae</taxon>
        <taxon>Blepharisma</taxon>
    </lineage>
</organism>
<dbReference type="AlphaFoldDB" id="A0AAU9JGC1"/>
<evidence type="ECO:0000313" key="2">
    <source>
        <dbReference type="Proteomes" id="UP001162131"/>
    </source>
</evidence>
<sequence>MTDLGLHDSETYRPKHGEKLSISCWTNITFEPCSKDSSFSRSFYCLVLSNDDSKGKNSSPRISSFDQRKLSPTDIKIILPLTALSIHTGL</sequence>
<dbReference type="EMBL" id="CAJZBQ010000027">
    <property type="protein sequence ID" value="CAG9320729.1"/>
    <property type="molecule type" value="Genomic_DNA"/>
</dbReference>
<protein>
    <submittedName>
        <fullName evidence="1">Uncharacterized protein</fullName>
    </submittedName>
</protein>
<reference evidence="1" key="1">
    <citation type="submission" date="2021-09" db="EMBL/GenBank/DDBJ databases">
        <authorList>
            <consortium name="AG Swart"/>
            <person name="Singh M."/>
            <person name="Singh A."/>
            <person name="Seah K."/>
            <person name="Emmerich C."/>
        </authorList>
    </citation>
    <scope>NUCLEOTIDE SEQUENCE</scope>
    <source>
        <strain evidence="1">ATCC30299</strain>
    </source>
</reference>